<feature type="region of interest" description="Disordered" evidence="3">
    <location>
        <begin position="94"/>
        <end position="134"/>
    </location>
</feature>
<reference evidence="7" key="1">
    <citation type="submission" date="2014-03" db="EMBL/GenBank/DDBJ databases">
        <authorList>
            <person name="Aksoy S."/>
            <person name="Warren W."/>
            <person name="Wilson R.K."/>
        </authorList>
    </citation>
    <scope>NUCLEOTIDE SEQUENCE [LARGE SCALE GENOMIC DNA]</scope>
    <source>
        <strain evidence="7">IAEA</strain>
    </source>
</reference>
<evidence type="ECO:0000256" key="3">
    <source>
        <dbReference type="SAM" id="MobiDB-lite"/>
    </source>
</evidence>
<dbReference type="Proteomes" id="UP000091820">
    <property type="component" value="Unassembled WGS sequence"/>
</dbReference>
<dbReference type="InterPro" id="IPR036188">
    <property type="entry name" value="FAD/NAD-bd_sf"/>
</dbReference>
<evidence type="ECO:0000259" key="5">
    <source>
        <dbReference type="PROSITE" id="PS00624"/>
    </source>
</evidence>
<evidence type="ECO:0000313" key="7">
    <source>
        <dbReference type="Proteomes" id="UP000091820"/>
    </source>
</evidence>
<dbReference type="GO" id="GO:0016614">
    <property type="term" value="F:oxidoreductase activity, acting on CH-OH group of donors"/>
    <property type="evidence" value="ECO:0007669"/>
    <property type="project" value="InterPro"/>
</dbReference>
<proteinExistence type="inferred from homology"/>
<organism evidence="6 7">
    <name type="scientific">Glossina brevipalpis</name>
    <dbReference type="NCBI Taxonomy" id="37001"/>
    <lineage>
        <taxon>Eukaryota</taxon>
        <taxon>Metazoa</taxon>
        <taxon>Ecdysozoa</taxon>
        <taxon>Arthropoda</taxon>
        <taxon>Hexapoda</taxon>
        <taxon>Insecta</taxon>
        <taxon>Pterygota</taxon>
        <taxon>Neoptera</taxon>
        <taxon>Endopterygota</taxon>
        <taxon>Diptera</taxon>
        <taxon>Brachycera</taxon>
        <taxon>Muscomorpha</taxon>
        <taxon>Hippoboscoidea</taxon>
        <taxon>Glossinidae</taxon>
        <taxon>Glossina</taxon>
    </lineage>
</organism>
<name>A0A1A9W473_9MUSC</name>
<comment type="similarity">
    <text evidence="1 2">Belongs to the GMC oxidoreductase family.</text>
</comment>
<reference evidence="6" key="2">
    <citation type="submission" date="2020-05" db="UniProtKB">
        <authorList>
            <consortium name="EnsemblMetazoa"/>
        </authorList>
    </citation>
    <scope>IDENTIFICATION</scope>
    <source>
        <strain evidence="6">IAEA</strain>
    </source>
</reference>
<dbReference type="PROSITE" id="PS00623">
    <property type="entry name" value="GMC_OXRED_1"/>
    <property type="match status" value="1"/>
</dbReference>
<keyword evidence="2" id="KW-0274">FAD</keyword>
<dbReference type="STRING" id="37001.A0A1A9W473"/>
<evidence type="ECO:0000256" key="2">
    <source>
        <dbReference type="RuleBase" id="RU003968"/>
    </source>
</evidence>
<dbReference type="Pfam" id="PF05199">
    <property type="entry name" value="GMC_oxred_C"/>
    <property type="match status" value="1"/>
</dbReference>
<evidence type="ECO:0000313" key="6">
    <source>
        <dbReference type="EnsemblMetazoa" id="GBRI005710-PA"/>
    </source>
</evidence>
<dbReference type="InterPro" id="IPR000172">
    <property type="entry name" value="GMC_OxRdtase_N"/>
</dbReference>
<keyword evidence="2" id="KW-0285">Flavoprotein</keyword>
<dbReference type="InterPro" id="IPR012132">
    <property type="entry name" value="GMC_OxRdtase"/>
</dbReference>
<evidence type="ECO:0000259" key="4">
    <source>
        <dbReference type="PROSITE" id="PS00623"/>
    </source>
</evidence>
<dbReference type="Pfam" id="PF00732">
    <property type="entry name" value="GMC_oxred_N"/>
    <property type="match status" value="1"/>
</dbReference>
<feature type="domain" description="Glucose-methanol-choline oxidoreductase N-terminal" evidence="5">
    <location>
        <begin position="649"/>
        <end position="663"/>
    </location>
</feature>
<keyword evidence="7" id="KW-1185">Reference proteome</keyword>
<dbReference type="SUPFAM" id="SSF54373">
    <property type="entry name" value="FAD-linked reductases, C-terminal domain"/>
    <property type="match status" value="1"/>
</dbReference>
<dbReference type="GO" id="GO:0050660">
    <property type="term" value="F:flavin adenine dinucleotide binding"/>
    <property type="evidence" value="ECO:0007669"/>
    <property type="project" value="InterPro"/>
</dbReference>
<dbReference type="PROSITE" id="PS00624">
    <property type="entry name" value="GMC_OXRED_2"/>
    <property type="match status" value="1"/>
</dbReference>
<dbReference type="SUPFAM" id="SSF51905">
    <property type="entry name" value="FAD/NAD(P)-binding domain"/>
    <property type="match status" value="1"/>
</dbReference>
<dbReference type="Gene3D" id="3.50.50.60">
    <property type="entry name" value="FAD/NAD(P)-binding domain"/>
    <property type="match status" value="2"/>
</dbReference>
<dbReference type="PANTHER" id="PTHR11552:SF216">
    <property type="entry name" value="GLUCOSE-METHANOL-CHOLINE OXIDOREDUCTASE N-TERMINAL DOMAIN-CONTAINING PROTEIN"/>
    <property type="match status" value="1"/>
</dbReference>
<dbReference type="Gene3D" id="3.30.560.10">
    <property type="entry name" value="Glucose Oxidase, domain 3"/>
    <property type="match status" value="2"/>
</dbReference>
<feature type="compositionally biased region" description="Polar residues" evidence="3">
    <location>
        <begin position="94"/>
        <end position="106"/>
    </location>
</feature>
<protein>
    <recommendedName>
        <fullName evidence="4 5">Glucose-methanol-choline oxidoreductase N-terminal domain-containing protein</fullName>
    </recommendedName>
</protein>
<feature type="region of interest" description="Disordered" evidence="3">
    <location>
        <begin position="196"/>
        <end position="217"/>
    </location>
</feature>
<dbReference type="VEuPathDB" id="VectorBase:GBRI005710"/>
<dbReference type="EnsemblMetazoa" id="GBRI005710-RA">
    <property type="protein sequence ID" value="GBRI005710-PA"/>
    <property type="gene ID" value="GBRI005710"/>
</dbReference>
<accession>A0A1A9W473</accession>
<sequence length="901" mass="101960">MAICLLPANTTMAPTICSAKKETRRTLKNDIRRQKRNNSSNAAPSSVFNYITKGSLKSREALALRISSNSSFQSYPSSVHSTTNNRLMKIYPTTQQISDKAVTSTTHSDEGDRDNDLNERLTDEYSSSSISSTLSSIKTASSTSTFSLYSFGRRNSNTSQSQTSSCDNCNTYEYSDVQEEGFHVINNNNNIRHHIPNLDDNDANNAYSDDGGDDDDINEDDYDYSNSNEQEIHFMNDINIVRNDDKDGTSLNSETFERINNSKENQKFGRQIRKPFRLYENTKPLSEIRSTEGLLSIAIKTIKLVKRNQLLQQRLNQLQIETSEFIQSVLNNPENRHFREKIQQKMFQIRLKMIVTLLAQNLIVAENLMNLASVLFNNHFVDSSTYQREYDFIVVGAGSAGCVVANRLSEIKSNNVLLLEAGNFETLITEVPLLAPIALKTTYNWAYKSEPSPYSCLGLKDGVCNWHKGCGVGGSSLINFMLYTRGHYQDFDLWSKLGNKGWSYNEVLPYFKKSERFEIEELKNSHYHGYTGPLNVNYAAYKSRMLNVFFKSGLEMGYNIIDPNAKQLMGFCQAQATLRNGTRCSTGKAFLQPIKNRSNFQLSVRSRVTKIILRNNLKNNDLIASAVEFVKDNRRIRIKARKEIILSAGSVASPQLLLLSGIGPRENLREFGISVLKELQVGYNLQDHVFLPGLVFTTNETTVNQRLLLNPQHIWQYLRNGTGPYSSPSGADGLAFNAFDMVPVLLRPNSRGRISLKSRNPFAWPKMEGNLLQHPNDIQILVEGIEMILQLAKTSAMLRVDTKFNQRPFWRCEHLNFASQEYWHCCLRLYANSLQHQVGTCKMGPFNDSGAVVDSQLKVYGVENLRVVDASIMPTIPAGHPNAVVIMIAEKASDMIKERWR</sequence>
<dbReference type="InterPro" id="IPR007867">
    <property type="entry name" value="GMC_OxRtase_C"/>
</dbReference>
<feature type="compositionally biased region" description="Basic and acidic residues" evidence="3">
    <location>
        <begin position="107"/>
        <end position="123"/>
    </location>
</feature>
<feature type="domain" description="Glucose-methanol-choline oxidoreductase N-terminal" evidence="4">
    <location>
        <begin position="469"/>
        <end position="492"/>
    </location>
</feature>
<dbReference type="AlphaFoldDB" id="A0A1A9W473"/>
<evidence type="ECO:0000256" key="1">
    <source>
        <dbReference type="ARBA" id="ARBA00010790"/>
    </source>
</evidence>
<dbReference type="PANTHER" id="PTHR11552">
    <property type="entry name" value="GLUCOSE-METHANOL-CHOLINE GMC OXIDOREDUCTASE"/>
    <property type="match status" value="1"/>
</dbReference>